<comment type="catalytic activity">
    <reaction evidence="10">
        <text>L-proline + NADP(+) = (S)-1-pyrroline-5-carboxylate + NADPH + 2 H(+)</text>
        <dbReference type="Rhea" id="RHEA:14109"/>
        <dbReference type="ChEBI" id="CHEBI:15378"/>
        <dbReference type="ChEBI" id="CHEBI:17388"/>
        <dbReference type="ChEBI" id="CHEBI:57783"/>
        <dbReference type="ChEBI" id="CHEBI:58349"/>
        <dbReference type="ChEBI" id="CHEBI:60039"/>
        <dbReference type="EC" id="1.5.1.2"/>
    </reaction>
    <physiologicalReaction direction="right-to-left" evidence="10">
        <dbReference type="Rhea" id="RHEA:14111"/>
    </physiologicalReaction>
</comment>
<evidence type="ECO:0000256" key="9">
    <source>
        <dbReference type="ARBA" id="ARBA00038523"/>
    </source>
</evidence>
<feature type="binding site" evidence="13">
    <location>
        <position position="61"/>
    </location>
    <ligand>
        <name>NADPH</name>
        <dbReference type="ChEBI" id="CHEBI:57783"/>
    </ligand>
</feature>
<dbReference type="PANTHER" id="PTHR11645">
    <property type="entry name" value="PYRROLINE-5-CARBOXYLATE REDUCTASE"/>
    <property type="match status" value="1"/>
</dbReference>
<protein>
    <recommendedName>
        <fullName evidence="14">Pyrroline-5-carboxylate reductase</fullName>
        <ecNumber evidence="14">1.5.1.2</ecNumber>
    </recommendedName>
</protein>
<evidence type="ECO:0000313" key="18">
    <source>
        <dbReference type="Proteomes" id="UP001066276"/>
    </source>
</evidence>
<feature type="domain" description="Pyrroline-5-carboxylate reductase catalytic N-terminal" evidence="15">
    <location>
        <begin position="9"/>
        <end position="103"/>
    </location>
</feature>
<comment type="subunit">
    <text evidence="9">Homodecamer; composed of 5 homodimers.</text>
</comment>
<evidence type="ECO:0000256" key="14">
    <source>
        <dbReference type="RuleBase" id="RU003903"/>
    </source>
</evidence>
<dbReference type="AlphaFoldDB" id="A0AAV7V3Z8"/>
<evidence type="ECO:0000256" key="5">
    <source>
        <dbReference type="ARBA" id="ARBA00022605"/>
    </source>
</evidence>
<evidence type="ECO:0000256" key="11">
    <source>
        <dbReference type="ARBA" id="ARBA00049875"/>
    </source>
</evidence>
<reference evidence="17" key="1">
    <citation type="journal article" date="2022" name="bioRxiv">
        <title>Sequencing and chromosome-scale assembly of the giantPleurodeles waltlgenome.</title>
        <authorList>
            <person name="Brown T."/>
            <person name="Elewa A."/>
            <person name="Iarovenko S."/>
            <person name="Subramanian E."/>
            <person name="Araus A.J."/>
            <person name="Petzold A."/>
            <person name="Susuki M."/>
            <person name="Suzuki K.-i.T."/>
            <person name="Hayashi T."/>
            <person name="Toyoda A."/>
            <person name="Oliveira C."/>
            <person name="Osipova E."/>
            <person name="Leigh N.D."/>
            <person name="Simon A."/>
            <person name="Yun M.H."/>
        </authorList>
    </citation>
    <scope>NUCLEOTIDE SEQUENCE</scope>
    <source>
        <strain evidence="17">20211129_DDA</strain>
        <tissue evidence="17">Liver</tissue>
    </source>
</reference>
<dbReference type="Pfam" id="PF14748">
    <property type="entry name" value="P5CR_dimer"/>
    <property type="match status" value="1"/>
</dbReference>
<evidence type="ECO:0000256" key="12">
    <source>
        <dbReference type="ARBA" id="ARBA00049975"/>
    </source>
</evidence>
<keyword evidence="6 14" id="KW-0641">Proline biosynthesis</keyword>
<keyword evidence="8 14" id="KW-0560">Oxidoreductase</keyword>
<dbReference type="Gene3D" id="1.10.3730.10">
    <property type="entry name" value="ProC C-terminal domain-like"/>
    <property type="match status" value="1"/>
</dbReference>
<accession>A0AAV7V3Z8</accession>
<evidence type="ECO:0000256" key="13">
    <source>
        <dbReference type="PIRSR" id="PIRSR000193-1"/>
    </source>
</evidence>
<evidence type="ECO:0000256" key="3">
    <source>
        <dbReference type="ARBA" id="ARBA00005525"/>
    </source>
</evidence>
<dbReference type="SUPFAM" id="SSF48179">
    <property type="entry name" value="6-phosphogluconate dehydrogenase C-terminal domain-like"/>
    <property type="match status" value="1"/>
</dbReference>
<evidence type="ECO:0000256" key="2">
    <source>
        <dbReference type="ARBA" id="ARBA00005205"/>
    </source>
</evidence>
<feature type="binding site" evidence="13">
    <location>
        <begin position="74"/>
        <end position="77"/>
    </location>
    <ligand>
        <name>NADP(+)</name>
        <dbReference type="ChEBI" id="CHEBI:58349"/>
    </ligand>
</feature>
<comment type="subcellular location">
    <subcellularLocation>
        <location evidence="1">Cytoplasm</location>
    </subcellularLocation>
</comment>
<keyword evidence="5 14" id="KW-0028">Amino-acid biosynthesis</keyword>
<evidence type="ECO:0000256" key="1">
    <source>
        <dbReference type="ARBA" id="ARBA00004496"/>
    </source>
</evidence>
<dbReference type="InterPro" id="IPR053790">
    <property type="entry name" value="P5CR-like_CS"/>
</dbReference>
<evidence type="ECO:0000313" key="17">
    <source>
        <dbReference type="EMBL" id="KAJ1194708.1"/>
    </source>
</evidence>
<dbReference type="GO" id="GO:0005737">
    <property type="term" value="C:cytoplasm"/>
    <property type="evidence" value="ECO:0007669"/>
    <property type="project" value="UniProtKB-SubCell"/>
</dbReference>
<dbReference type="GO" id="GO:0004735">
    <property type="term" value="F:pyrroline-5-carboxylate reductase activity"/>
    <property type="evidence" value="ECO:0007669"/>
    <property type="project" value="UniProtKB-EC"/>
</dbReference>
<dbReference type="FunFam" id="3.40.50.720:FF:000367">
    <property type="entry name" value="Pyrroline-5-carboxylate reductase"/>
    <property type="match status" value="1"/>
</dbReference>
<dbReference type="EMBL" id="JANPWB010000004">
    <property type="protein sequence ID" value="KAJ1194708.1"/>
    <property type="molecule type" value="Genomic_DNA"/>
</dbReference>
<dbReference type="Gene3D" id="3.40.50.720">
    <property type="entry name" value="NAD(P)-binding Rossmann-like Domain"/>
    <property type="match status" value="1"/>
</dbReference>
<comment type="pathway">
    <text evidence="2 14">Amino-acid biosynthesis; L-proline biosynthesis; L-proline from L-glutamate 5-semialdehyde: step 1/1.</text>
</comment>
<gene>
    <name evidence="17" type="ORF">NDU88_003994</name>
</gene>
<dbReference type="NCBIfam" id="TIGR00112">
    <property type="entry name" value="proC"/>
    <property type="match status" value="1"/>
</dbReference>
<dbReference type="FunFam" id="1.10.3730.10:FF:000003">
    <property type="entry name" value="Pyrroline-5-carboxylate reductase 1, mitochondrial"/>
    <property type="match status" value="1"/>
</dbReference>
<keyword evidence="4" id="KW-0963">Cytoplasm</keyword>
<dbReference type="InterPro" id="IPR008927">
    <property type="entry name" value="6-PGluconate_DH-like_C_sf"/>
</dbReference>
<dbReference type="PROSITE" id="PS00521">
    <property type="entry name" value="P5CR"/>
    <property type="match status" value="1"/>
</dbReference>
<dbReference type="PIRSF" id="PIRSF000193">
    <property type="entry name" value="Pyrrol-5-carb_rd"/>
    <property type="match status" value="1"/>
</dbReference>
<organism evidence="17 18">
    <name type="scientific">Pleurodeles waltl</name>
    <name type="common">Iberian ribbed newt</name>
    <dbReference type="NCBI Taxonomy" id="8319"/>
    <lineage>
        <taxon>Eukaryota</taxon>
        <taxon>Metazoa</taxon>
        <taxon>Chordata</taxon>
        <taxon>Craniata</taxon>
        <taxon>Vertebrata</taxon>
        <taxon>Euteleostomi</taxon>
        <taxon>Amphibia</taxon>
        <taxon>Batrachia</taxon>
        <taxon>Caudata</taxon>
        <taxon>Salamandroidea</taxon>
        <taxon>Salamandridae</taxon>
        <taxon>Pleurodelinae</taxon>
        <taxon>Pleurodeles</taxon>
    </lineage>
</organism>
<evidence type="ECO:0000256" key="7">
    <source>
        <dbReference type="ARBA" id="ARBA00022857"/>
    </source>
</evidence>
<proteinExistence type="inferred from homology"/>
<comment type="function">
    <text evidence="12">Oxidoreductase that catalyzes the last step in proline biosynthesis, which corresponds to the reduction of pyrroline-5-carboxylate (P5C) to L-proline using NAD(P)H. Proline is synthesized from either glutamate or ornithine; both are converted to P5C, and then to proline via pyrroline-5-carboxylate reductases (PYCRs). PYCR3 is exclusively linked to the biosynthesis of proline from ornithine.</text>
</comment>
<sequence length="273" mass="28771">MEDGGSALTVGFVGAGKMAYGILAGMLRTGKILPQNILVSAPSDRNLGKFRDHGCRTTHSNVTVLKDCKVVILATKPHIVPGVLKEVSSSVTKEHTVVSLAAGITLETLEMLLPPETSVVRVMPNLPCVVQAGAVVFCRGRYAGDQQTTLLKTLMSACGLCEEVPESYIDIHTGLSGSGVAYVYTFAEALMDGAIKMGMTSDLANRIAAQTLLGAAKMILETGDHPAKLRNDVCTPGGTTIYALHELEKGGLRATVMNAVEAATSRAREMGKQ</sequence>
<dbReference type="InterPro" id="IPR028939">
    <property type="entry name" value="P5C_Rdtase_cat_N"/>
</dbReference>
<evidence type="ECO:0000256" key="6">
    <source>
        <dbReference type="ARBA" id="ARBA00022650"/>
    </source>
</evidence>
<evidence type="ECO:0000256" key="10">
    <source>
        <dbReference type="ARBA" id="ARBA00049867"/>
    </source>
</evidence>
<comment type="caution">
    <text evidence="17">The sequence shown here is derived from an EMBL/GenBank/DDBJ whole genome shotgun (WGS) entry which is preliminary data.</text>
</comment>
<comment type="similarity">
    <text evidence="3 14">Belongs to the pyrroline-5-carboxylate reductase family.</text>
</comment>
<evidence type="ECO:0000259" key="15">
    <source>
        <dbReference type="Pfam" id="PF03807"/>
    </source>
</evidence>
<comment type="catalytic activity">
    <reaction evidence="11">
        <text>L-proline + NAD(+) = (S)-1-pyrroline-5-carboxylate + NADH + 2 H(+)</text>
        <dbReference type="Rhea" id="RHEA:14105"/>
        <dbReference type="ChEBI" id="CHEBI:15378"/>
        <dbReference type="ChEBI" id="CHEBI:17388"/>
        <dbReference type="ChEBI" id="CHEBI:57540"/>
        <dbReference type="ChEBI" id="CHEBI:57945"/>
        <dbReference type="ChEBI" id="CHEBI:60039"/>
        <dbReference type="EC" id="1.5.1.2"/>
    </reaction>
    <physiologicalReaction direction="right-to-left" evidence="11">
        <dbReference type="Rhea" id="RHEA:14107"/>
    </physiologicalReaction>
</comment>
<evidence type="ECO:0000256" key="8">
    <source>
        <dbReference type="ARBA" id="ARBA00023002"/>
    </source>
</evidence>
<dbReference type="EC" id="1.5.1.2" evidence="14"/>
<dbReference type="InterPro" id="IPR029036">
    <property type="entry name" value="P5CR_dimer"/>
</dbReference>
<dbReference type="SUPFAM" id="SSF51735">
    <property type="entry name" value="NAD(P)-binding Rossmann-fold domains"/>
    <property type="match status" value="1"/>
</dbReference>
<dbReference type="GO" id="GO:0055129">
    <property type="term" value="P:L-proline biosynthetic process"/>
    <property type="evidence" value="ECO:0007669"/>
    <property type="project" value="TreeGrafter"/>
</dbReference>
<dbReference type="InterPro" id="IPR036291">
    <property type="entry name" value="NAD(P)-bd_dom_sf"/>
</dbReference>
<dbReference type="HAMAP" id="MF_01925">
    <property type="entry name" value="P5C_reductase"/>
    <property type="match status" value="1"/>
</dbReference>
<evidence type="ECO:0000256" key="4">
    <source>
        <dbReference type="ARBA" id="ARBA00022490"/>
    </source>
</evidence>
<dbReference type="Proteomes" id="UP001066276">
    <property type="component" value="Chromosome 2_2"/>
</dbReference>
<evidence type="ECO:0000259" key="16">
    <source>
        <dbReference type="Pfam" id="PF14748"/>
    </source>
</evidence>
<dbReference type="Pfam" id="PF03807">
    <property type="entry name" value="F420_oxidored"/>
    <property type="match status" value="1"/>
</dbReference>
<keyword evidence="18" id="KW-1185">Reference proteome</keyword>
<keyword evidence="7 13" id="KW-0521">NADP</keyword>
<dbReference type="PANTHER" id="PTHR11645:SF0">
    <property type="entry name" value="PYRROLINE-5-CARBOXYLATE REDUCTASE 3"/>
    <property type="match status" value="1"/>
</dbReference>
<name>A0AAV7V3Z8_PLEWA</name>
<dbReference type="InterPro" id="IPR000304">
    <property type="entry name" value="Pyrroline-COOH_reductase"/>
</dbReference>
<feature type="domain" description="Pyrroline-5-carboxylate reductase dimerisation" evidence="16">
    <location>
        <begin position="166"/>
        <end position="270"/>
    </location>
</feature>